<dbReference type="PANTHER" id="PTHR46825">
    <property type="entry name" value="D-ALANYL-D-ALANINE-CARBOXYPEPTIDASE/ENDOPEPTIDASE AMPH"/>
    <property type="match status" value="1"/>
</dbReference>
<dbReference type="Gene3D" id="3.40.710.10">
    <property type="entry name" value="DD-peptidase/beta-lactamase superfamily"/>
    <property type="match status" value="1"/>
</dbReference>
<dbReference type="SUPFAM" id="SSF56601">
    <property type="entry name" value="beta-lactamase/transpeptidase-like"/>
    <property type="match status" value="1"/>
</dbReference>
<evidence type="ECO:0000256" key="1">
    <source>
        <dbReference type="SAM" id="MobiDB-lite"/>
    </source>
</evidence>
<name>A0ABY3ZDQ2_STRRM</name>
<proteinExistence type="predicted"/>
<keyword evidence="3" id="KW-0121">Carboxypeptidase</keyword>
<keyword evidence="4" id="KW-1185">Reference proteome</keyword>
<evidence type="ECO:0000313" key="4">
    <source>
        <dbReference type="Proteomes" id="UP000829494"/>
    </source>
</evidence>
<gene>
    <name evidence="3" type="ORF">SRIMR7_40410</name>
</gene>
<dbReference type="PANTHER" id="PTHR46825:SF7">
    <property type="entry name" value="D-ALANYL-D-ALANINE CARBOXYPEPTIDASE"/>
    <property type="match status" value="1"/>
</dbReference>
<protein>
    <submittedName>
        <fullName evidence="3">D-alanyl-D-alanine carboxypeptidase</fullName>
        <ecNumber evidence="3">3.4.16.4</ecNumber>
    </submittedName>
</protein>
<sequence length="458" mass="49706">MLGRLLLTESHAARAAGGATLSPSIARSWGLRMHSRTVRSGARRVRARLRAYAAMAASLALGVTALAGPAHATGVGHHPPVRHQLTQEALDRLVTKAGLPGVAALARDQNGTWSGTAGVADLDTGRERVAADHFRAASVTKTFLATVMLQLEAEGALRLDDSVERWLPGVIRGNGNDGRRISVRQLLQQTSGLFNFAEDPELRKLYAGAGFLDHRYDTFAPEDVLKAVLRHRPLFEPGSGWAYSNTNYLVAGMIVDKVTGHSYRDEIERRILRPLRLGETYFPGTDPSLPAPHPIAYSKLYVQAPHAEVHDATEYNTTMWAGSADLVSTTGDLKHFLTALLHGDLLPPTQMRAMLQSAHVPEGALFNRYGLGLMGRDLSCGITVWGHDGSLHGSLTHVSGTVGSRHVLAFNINGDWLTQQTAQNYQDVMEAEFCGRKPGTTSPRKYTGLPASDMTRPH</sequence>
<feature type="domain" description="Beta-lactamase-related" evidence="2">
    <location>
        <begin position="89"/>
        <end position="411"/>
    </location>
</feature>
<dbReference type="InterPro" id="IPR012338">
    <property type="entry name" value="Beta-lactam/transpept-like"/>
</dbReference>
<evidence type="ECO:0000313" key="3">
    <source>
        <dbReference type="EMBL" id="UNZ08437.1"/>
    </source>
</evidence>
<feature type="region of interest" description="Disordered" evidence="1">
    <location>
        <begin position="437"/>
        <end position="458"/>
    </location>
</feature>
<dbReference type="EC" id="3.4.16.4" evidence="3"/>
<keyword evidence="3" id="KW-0378">Hydrolase</keyword>
<dbReference type="InterPro" id="IPR050491">
    <property type="entry name" value="AmpC-like"/>
</dbReference>
<reference evidence="3 4" key="1">
    <citation type="submission" date="2022-03" db="EMBL/GenBank/DDBJ databases">
        <title>Complete genome of Streptomyces rimosus ssp. rimosus R7 (=ATCC 10970).</title>
        <authorList>
            <person name="Beganovic S."/>
            <person name="Ruckert C."/>
            <person name="Busche T."/>
            <person name="Kalinowski J."/>
            <person name="Wittmann C."/>
        </authorList>
    </citation>
    <scope>NUCLEOTIDE SEQUENCE [LARGE SCALE GENOMIC DNA]</scope>
    <source>
        <strain evidence="3 4">R7</strain>
    </source>
</reference>
<dbReference type="GO" id="GO:0009002">
    <property type="term" value="F:serine-type D-Ala-D-Ala carboxypeptidase activity"/>
    <property type="evidence" value="ECO:0007669"/>
    <property type="project" value="UniProtKB-EC"/>
</dbReference>
<dbReference type="InterPro" id="IPR001466">
    <property type="entry name" value="Beta-lactam-related"/>
</dbReference>
<organism evidence="3 4">
    <name type="scientific">Streptomyces rimosus subsp. rimosus</name>
    <dbReference type="NCBI Taxonomy" id="132474"/>
    <lineage>
        <taxon>Bacteria</taxon>
        <taxon>Bacillati</taxon>
        <taxon>Actinomycetota</taxon>
        <taxon>Actinomycetes</taxon>
        <taxon>Kitasatosporales</taxon>
        <taxon>Streptomycetaceae</taxon>
        <taxon>Streptomyces</taxon>
    </lineage>
</organism>
<dbReference type="Pfam" id="PF00144">
    <property type="entry name" value="Beta-lactamase"/>
    <property type="match status" value="1"/>
</dbReference>
<evidence type="ECO:0000259" key="2">
    <source>
        <dbReference type="Pfam" id="PF00144"/>
    </source>
</evidence>
<dbReference type="Proteomes" id="UP000829494">
    <property type="component" value="Chromosome"/>
</dbReference>
<keyword evidence="3" id="KW-0645">Protease</keyword>
<dbReference type="EMBL" id="CP094298">
    <property type="protein sequence ID" value="UNZ08437.1"/>
    <property type="molecule type" value="Genomic_DNA"/>
</dbReference>
<accession>A0ABY3ZDQ2</accession>